<evidence type="ECO:0000313" key="1">
    <source>
        <dbReference type="Proteomes" id="UP000695007"/>
    </source>
</evidence>
<keyword evidence="1" id="KW-1185">Reference proteome</keyword>
<organism evidence="1 2">
    <name type="scientific">Ceratosolen solmsi marchali</name>
    <dbReference type="NCBI Taxonomy" id="326594"/>
    <lineage>
        <taxon>Eukaryota</taxon>
        <taxon>Metazoa</taxon>
        <taxon>Ecdysozoa</taxon>
        <taxon>Arthropoda</taxon>
        <taxon>Hexapoda</taxon>
        <taxon>Insecta</taxon>
        <taxon>Pterygota</taxon>
        <taxon>Neoptera</taxon>
        <taxon>Endopterygota</taxon>
        <taxon>Hymenoptera</taxon>
        <taxon>Apocrita</taxon>
        <taxon>Proctotrupomorpha</taxon>
        <taxon>Chalcidoidea</taxon>
        <taxon>Agaonidae</taxon>
        <taxon>Agaoninae</taxon>
        <taxon>Ceratosolen</taxon>
    </lineage>
</organism>
<dbReference type="Proteomes" id="UP000695007">
    <property type="component" value="Unplaced"/>
</dbReference>
<sequence>MKFRFLGDVDCPDWLLAEIYNLSQMSASKMKIISNVVIKSITEEEIVGEEQIKKLVHDIRLEVGEIKAVIAALDMIFTSSARNSVSSTDLSSELQQLGLPREHSTVISRLHTENCAQLAAVLTMQSLRLSRLSSIEAIPSEPTTPFAKVALKIKTLGYKEKETIINIPKDKLSELLTELKNVRTLMEEVLQ</sequence>
<name>A0AAJ6YS34_9HYME</name>
<reference evidence="2" key="1">
    <citation type="submission" date="2025-08" db="UniProtKB">
        <authorList>
            <consortium name="RefSeq"/>
        </authorList>
    </citation>
    <scope>IDENTIFICATION</scope>
</reference>
<evidence type="ECO:0000313" key="2">
    <source>
        <dbReference type="RefSeq" id="XP_011503210.1"/>
    </source>
</evidence>
<proteinExistence type="predicted"/>
<dbReference type="InterPro" id="IPR047155">
    <property type="entry name" value="COMMD4/6/7/8"/>
</dbReference>
<accession>A0AAJ6YS34</accession>
<dbReference type="Pfam" id="PF21672">
    <property type="entry name" value="COMM_HN"/>
    <property type="match status" value="1"/>
</dbReference>
<dbReference type="AlphaFoldDB" id="A0AAJ6YS34"/>
<dbReference type="PANTHER" id="PTHR16231:SF4">
    <property type="entry name" value="COMM DOMAIN-CONTAINING PROTEIN 4"/>
    <property type="match status" value="1"/>
</dbReference>
<dbReference type="RefSeq" id="XP_011503210.1">
    <property type="nucleotide sequence ID" value="XM_011504908.1"/>
</dbReference>
<dbReference type="KEGG" id="csol:105366461"/>
<dbReference type="GeneID" id="105366461"/>
<gene>
    <name evidence="2" type="primary">LOC105366461</name>
</gene>
<dbReference type="PANTHER" id="PTHR16231">
    <property type="entry name" value="COMM DOMAIN-CONTAINING PROTEIN 4-8 FAMILY MEMBER"/>
    <property type="match status" value="1"/>
</dbReference>
<protein>
    <submittedName>
        <fullName evidence="2">COMM domain-containing protein 4 isoform X1</fullName>
    </submittedName>
</protein>